<evidence type="ECO:0000313" key="1">
    <source>
        <dbReference type="EMBL" id="KAK7310353.1"/>
    </source>
</evidence>
<organism evidence="1 2">
    <name type="scientific">Clitoria ternatea</name>
    <name type="common">Butterfly pea</name>
    <dbReference type="NCBI Taxonomy" id="43366"/>
    <lineage>
        <taxon>Eukaryota</taxon>
        <taxon>Viridiplantae</taxon>
        <taxon>Streptophyta</taxon>
        <taxon>Embryophyta</taxon>
        <taxon>Tracheophyta</taxon>
        <taxon>Spermatophyta</taxon>
        <taxon>Magnoliopsida</taxon>
        <taxon>eudicotyledons</taxon>
        <taxon>Gunneridae</taxon>
        <taxon>Pentapetalae</taxon>
        <taxon>rosids</taxon>
        <taxon>fabids</taxon>
        <taxon>Fabales</taxon>
        <taxon>Fabaceae</taxon>
        <taxon>Papilionoideae</taxon>
        <taxon>50 kb inversion clade</taxon>
        <taxon>NPAAA clade</taxon>
        <taxon>indigoferoid/millettioid clade</taxon>
        <taxon>Phaseoleae</taxon>
        <taxon>Clitoria</taxon>
    </lineage>
</organism>
<evidence type="ECO:0000313" key="2">
    <source>
        <dbReference type="Proteomes" id="UP001359559"/>
    </source>
</evidence>
<name>A0AAN9PV89_CLITE</name>
<dbReference type="EMBL" id="JAYKXN010000002">
    <property type="protein sequence ID" value="KAK7310353.1"/>
    <property type="molecule type" value="Genomic_DNA"/>
</dbReference>
<comment type="caution">
    <text evidence="1">The sequence shown here is derived from an EMBL/GenBank/DDBJ whole genome shotgun (WGS) entry which is preliminary data.</text>
</comment>
<keyword evidence="2" id="KW-1185">Reference proteome</keyword>
<protein>
    <submittedName>
        <fullName evidence="1">Uncharacterized protein</fullName>
    </submittedName>
</protein>
<proteinExistence type="predicted"/>
<dbReference type="Proteomes" id="UP001359559">
    <property type="component" value="Unassembled WGS sequence"/>
</dbReference>
<sequence>MRGGNFWELIFHKAGLGQACMAVLAIHRVVLRLESILWPFLAVAALKHNEPGHIKSRLSLQQGATSMDLDMLTWKDSQRENRATPSPNINTVRRVKTSNALCITSVHDSTKTNSLNFSWAGF</sequence>
<reference evidence="1 2" key="1">
    <citation type="submission" date="2024-01" db="EMBL/GenBank/DDBJ databases">
        <title>The genomes of 5 underutilized Papilionoideae crops provide insights into root nodulation and disease resistance.</title>
        <authorList>
            <person name="Yuan L."/>
        </authorList>
    </citation>
    <scope>NUCLEOTIDE SEQUENCE [LARGE SCALE GENOMIC DNA]</scope>
    <source>
        <strain evidence="1">LY-2023</strain>
        <tissue evidence="1">Leaf</tissue>
    </source>
</reference>
<gene>
    <name evidence="1" type="ORF">RJT34_07815</name>
</gene>
<dbReference type="AlphaFoldDB" id="A0AAN9PV89"/>
<accession>A0AAN9PV89</accession>